<name>A0ACB0ZJM3_MELEN</name>
<evidence type="ECO:0000313" key="1">
    <source>
        <dbReference type="EMBL" id="CAK5078749.1"/>
    </source>
</evidence>
<evidence type="ECO:0000313" key="2">
    <source>
        <dbReference type="Proteomes" id="UP001497535"/>
    </source>
</evidence>
<keyword evidence="2" id="KW-1185">Reference proteome</keyword>
<proteinExistence type="predicted"/>
<organism evidence="1 2">
    <name type="scientific">Meloidogyne enterolobii</name>
    <name type="common">Root-knot nematode worm</name>
    <name type="synonym">Meloidogyne mayaguensis</name>
    <dbReference type="NCBI Taxonomy" id="390850"/>
    <lineage>
        <taxon>Eukaryota</taxon>
        <taxon>Metazoa</taxon>
        <taxon>Ecdysozoa</taxon>
        <taxon>Nematoda</taxon>
        <taxon>Chromadorea</taxon>
        <taxon>Rhabditida</taxon>
        <taxon>Tylenchina</taxon>
        <taxon>Tylenchomorpha</taxon>
        <taxon>Tylenchoidea</taxon>
        <taxon>Meloidogynidae</taxon>
        <taxon>Meloidogyninae</taxon>
        <taxon>Meloidogyne</taxon>
    </lineage>
</organism>
<accession>A0ACB0ZJM3</accession>
<comment type="caution">
    <text evidence="1">The sequence shown here is derived from an EMBL/GenBank/DDBJ whole genome shotgun (WGS) entry which is preliminary data.</text>
</comment>
<dbReference type="EMBL" id="CAVMJV010000036">
    <property type="protein sequence ID" value="CAK5078749.1"/>
    <property type="molecule type" value="Genomic_DNA"/>
</dbReference>
<sequence>MGGCSAPGCHLNSGELLNLDFAKEAENFKIDGKLLDYNNIRGFSCSAFWKWWIYFWRL</sequence>
<gene>
    <name evidence="1" type="ORF">MENTE1834_LOCUS25819</name>
</gene>
<protein>
    <submittedName>
        <fullName evidence="1">Uncharacterized protein</fullName>
    </submittedName>
</protein>
<dbReference type="Proteomes" id="UP001497535">
    <property type="component" value="Unassembled WGS sequence"/>
</dbReference>
<reference evidence="1" key="1">
    <citation type="submission" date="2023-11" db="EMBL/GenBank/DDBJ databases">
        <authorList>
            <person name="Poullet M."/>
        </authorList>
    </citation>
    <scope>NUCLEOTIDE SEQUENCE</scope>
    <source>
        <strain evidence="1">E1834</strain>
    </source>
</reference>